<evidence type="ECO:0000256" key="5">
    <source>
        <dbReference type="ARBA" id="ARBA00022516"/>
    </source>
</evidence>
<comment type="pathway">
    <text evidence="1 14">Lipid metabolism; fatty acid biosynthesis.</text>
</comment>
<evidence type="ECO:0000256" key="12">
    <source>
        <dbReference type="ARBA" id="ARBA00047318"/>
    </source>
</evidence>
<dbReference type="InterPro" id="IPR017568">
    <property type="entry name" value="3-oxoacyl-ACP_synth-2"/>
</dbReference>
<dbReference type="InterPro" id="IPR018201">
    <property type="entry name" value="Ketoacyl_synth_AS"/>
</dbReference>
<keyword evidence="6 14" id="KW-0808">Transferase</keyword>
<dbReference type="PROSITE" id="PS00606">
    <property type="entry name" value="KS3_1"/>
    <property type="match status" value="1"/>
</dbReference>
<evidence type="ECO:0000259" key="16">
    <source>
        <dbReference type="PROSITE" id="PS52004"/>
    </source>
</evidence>
<evidence type="ECO:0000256" key="9">
    <source>
        <dbReference type="ARBA" id="ARBA00023160"/>
    </source>
</evidence>
<dbReference type="CDD" id="cd00834">
    <property type="entry name" value="KAS_I_II"/>
    <property type="match status" value="1"/>
</dbReference>
<dbReference type="SUPFAM" id="SSF53901">
    <property type="entry name" value="Thiolase-like"/>
    <property type="match status" value="2"/>
</dbReference>
<keyword evidence="5 14" id="KW-0444">Lipid biosynthesis</keyword>
<dbReference type="Pfam" id="PF00109">
    <property type="entry name" value="ketoacyl-synt"/>
    <property type="match status" value="1"/>
</dbReference>
<dbReference type="EC" id="2.3.1.179" evidence="3 14"/>
<evidence type="ECO:0000256" key="1">
    <source>
        <dbReference type="ARBA" id="ARBA00005194"/>
    </source>
</evidence>
<evidence type="ECO:0000256" key="6">
    <source>
        <dbReference type="ARBA" id="ARBA00022679"/>
    </source>
</evidence>
<evidence type="ECO:0000256" key="8">
    <source>
        <dbReference type="ARBA" id="ARBA00023098"/>
    </source>
</evidence>
<dbReference type="Pfam" id="PF02801">
    <property type="entry name" value="Ketoacyl-synt_C"/>
    <property type="match status" value="1"/>
</dbReference>
<evidence type="ECO:0000256" key="4">
    <source>
        <dbReference type="ARBA" id="ARBA00014657"/>
    </source>
</evidence>
<evidence type="ECO:0000256" key="3">
    <source>
        <dbReference type="ARBA" id="ARBA00012356"/>
    </source>
</evidence>
<evidence type="ECO:0000256" key="13">
    <source>
        <dbReference type="ARBA" id="ARBA00047659"/>
    </source>
</evidence>
<evidence type="ECO:0000256" key="14">
    <source>
        <dbReference type="PIRNR" id="PIRNR000447"/>
    </source>
</evidence>
<evidence type="ECO:0000256" key="2">
    <source>
        <dbReference type="ARBA" id="ARBA00008467"/>
    </source>
</evidence>
<dbReference type="GO" id="GO:0004315">
    <property type="term" value="F:3-oxoacyl-[acyl-carrier-protein] synthase activity"/>
    <property type="evidence" value="ECO:0007669"/>
    <property type="project" value="UniProtKB-EC"/>
</dbReference>
<name>A0ABV2ECL0_9STAP</name>
<feature type="domain" description="Ketosynthase family 3 (KS3)" evidence="16">
    <location>
        <begin position="3"/>
        <end position="410"/>
    </location>
</feature>
<evidence type="ECO:0000256" key="11">
    <source>
        <dbReference type="ARBA" id="ARBA00024006"/>
    </source>
</evidence>
<evidence type="ECO:0000313" key="18">
    <source>
        <dbReference type="Proteomes" id="UP001549019"/>
    </source>
</evidence>
<dbReference type="NCBIfam" id="NF005589">
    <property type="entry name" value="PRK07314.1"/>
    <property type="match status" value="1"/>
</dbReference>
<keyword evidence="8" id="KW-0443">Lipid metabolism</keyword>
<dbReference type="InterPro" id="IPR020841">
    <property type="entry name" value="PKS_Beta-ketoAc_synthase_dom"/>
</dbReference>
<dbReference type="InterPro" id="IPR014030">
    <property type="entry name" value="Ketoacyl_synth_N"/>
</dbReference>
<dbReference type="PROSITE" id="PS52004">
    <property type="entry name" value="KS3_2"/>
    <property type="match status" value="1"/>
</dbReference>
<evidence type="ECO:0000256" key="15">
    <source>
        <dbReference type="RuleBase" id="RU003694"/>
    </source>
</evidence>
<dbReference type="Gene3D" id="3.40.47.10">
    <property type="match status" value="1"/>
</dbReference>
<comment type="similarity">
    <text evidence="2 14 15">Belongs to the thiolase-like superfamily. Beta-ketoacyl-ACP synthases family.</text>
</comment>
<keyword evidence="7" id="KW-0276">Fatty acid metabolism</keyword>
<sequence>MTKRRVVITGIGALTPIGNTAKETWENALKGVNGIDKLTRFDNSEFNVHVAGELKDFNIEDYIDKKESRRMDRFTQYAVVASDEAVKDSGLEINDENAERIGVWIGSGIGGIQALQDGFKVLYERGPRRVSPFFVPMMIPDMASGQVSIRHGAKGPNGATVTACATGTNSIGDAFKIIERGQADAMITGGTEAPITEMGMAGFQSSRALSTSEDRDNASVPFSKDRDGFVMGEGAGVVVIEELEHALARGANIYAEIVGYGMTGDAYHITAPAENGEGGARAIQEALKDAGVEPEEVDYVNAHGTSTAYNDLYETLALKTVFGDHAHKLLVNSTKSMTGHLLGATGAVEAIISSLSLQHGKVHPTINLRNPDPECDLNYLPDGVAEGDFKYALSNNLGFGGHNASLLFKKYE</sequence>
<dbReference type="Proteomes" id="UP001549019">
    <property type="component" value="Unassembled WGS sequence"/>
</dbReference>
<dbReference type="PIRSF" id="PIRSF000447">
    <property type="entry name" value="KAS_II"/>
    <property type="match status" value="1"/>
</dbReference>
<dbReference type="SMART" id="SM00825">
    <property type="entry name" value="PKS_KS"/>
    <property type="match status" value="1"/>
</dbReference>
<accession>A0ABV2ECL0</accession>
<comment type="caution">
    <text evidence="17">The sequence shown here is derived from an EMBL/GenBank/DDBJ whole genome shotgun (WGS) entry which is preliminary data.</text>
</comment>
<evidence type="ECO:0000256" key="7">
    <source>
        <dbReference type="ARBA" id="ARBA00022832"/>
    </source>
</evidence>
<keyword evidence="9 14" id="KW-0275">Fatty acid biosynthesis</keyword>
<dbReference type="RefSeq" id="WP_230822438.1">
    <property type="nucleotide sequence ID" value="NZ_JAJNCU010000008.1"/>
</dbReference>
<dbReference type="InterPro" id="IPR016039">
    <property type="entry name" value="Thiolase-like"/>
</dbReference>
<keyword evidence="18" id="KW-1185">Reference proteome</keyword>
<protein>
    <recommendedName>
        <fullName evidence="4 14">3-oxoacyl-[acyl-carrier-protein] synthase 2</fullName>
        <ecNumber evidence="3 14">2.3.1.179</ecNumber>
    </recommendedName>
</protein>
<comment type="function">
    <text evidence="11 14">Involved in the type II fatty acid elongation cycle. Catalyzes the elongation of a wide range of acyl-ACP by the addition of two carbons from malonyl-ACP to an acyl acceptor. Can efficiently catalyze the conversion of palmitoleoyl-ACP (cis-hexadec-9-enoyl-ACP) to cis-vaccenoyl-ACP (cis-octadec-11-enoyl-ACP), an essential step in the thermal regulation of fatty acid composition.</text>
</comment>
<keyword evidence="10 14" id="KW-0012">Acyltransferase</keyword>
<evidence type="ECO:0000256" key="10">
    <source>
        <dbReference type="ARBA" id="ARBA00023315"/>
    </source>
</evidence>
<comment type="catalytic activity">
    <reaction evidence="13 14">
        <text>a fatty acyl-[ACP] + malonyl-[ACP] + H(+) = a 3-oxoacyl-[ACP] + holo-[ACP] + CO2</text>
        <dbReference type="Rhea" id="RHEA:22836"/>
        <dbReference type="Rhea" id="RHEA-COMP:9623"/>
        <dbReference type="Rhea" id="RHEA-COMP:9685"/>
        <dbReference type="Rhea" id="RHEA-COMP:9916"/>
        <dbReference type="Rhea" id="RHEA-COMP:14125"/>
        <dbReference type="ChEBI" id="CHEBI:15378"/>
        <dbReference type="ChEBI" id="CHEBI:16526"/>
        <dbReference type="ChEBI" id="CHEBI:64479"/>
        <dbReference type="ChEBI" id="CHEBI:78449"/>
        <dbReference type="ChEBI" id="CHEBI:78776"/>
        <dbReference type="ChEBI" id="CHEBI:138651"/>
    </reaction>
</comment>
<dbReference type="NCBIfam" id="NF004970">
    <property type="entry name" value="PRK06333.1"/>
    <property type="match status" value="1"/>
</dbReference>
<proteinExistence type="inferred from homology"/>
<gene>
    <name evidence="17" type="ORF">ABHD89_002569</name>
</gene>
<dbReference type="EMBL" id="JBDZDV010000008">
    <property type="protein sequence ID" value="MET3112143.1"/>
    <property type="molecule type" value="Genomic_DNA"/>
</dbReference>
<dbReference type="InterPro" id="IPR014031">
    <property type="entry name" value="Ketoacyl_synth_C"/>
</dbReference>
<reference evidence="17 18" key="1">
    <citation type="submission" date="2024-05" db="EMBL/GenBank/DDBJ databases">
        <title>Genomic Encyclopedia of Type Strains, Phase IV (KMG-IV): sequencing the most valuable type-strain genomes for metagenomic binning, comparative biology and taxonomic classification.</title>
        <authorList>
            <person name="Goeker M."/>
        </authorList>
    </citation>
    <scope>NUCLEOTIDE SEQUENCE [LARGE SCALE GENOMIC DNA]</scope>
    <source>
        <strain evidence="17 18">DSM 25286</strain>
    </source>
</reference>
<dbReference type="PANTHER" id="PTHR11712">
    <property type="entry name" value="POLYKETIDE SYNTHASE-RELATED"/>
    <property type="match status" value="1"/>
</dbReference>
<evidence type="ECO:0000313" key="17">
    <source>
        <dbReference type="EMBL" id="MET3112143.1"/>
    </source>
</evidence>
<organism evidence="17 18">
    <name type="scientific">Salinicoccus halitifaciens</name>
    <dbReference type="NCBI Taxonomy" id="1073415"/>
    <lineage>
        <taxon>Bacteria</taxon>
        <taxon>Bacillati</taxon>
        <taxon>Bacillota</taxon>
        <taxon>Bacilli</taxon>
        <taxon>Bacillales</taxon>
        <taxon>Staphylococcaceae</taxon>
        <taxon>Salinicoccus</taxon>
    </lineage>
</organism>
<dbReference type="PANTHER" id="PTHR11712:SF336">
    <property type="entry name" value="3-OXOACYL-[ACYL-CARRIER-PROTEIN] SYNTHASE, MITOCHONDRIAL"/>
    <property type="match status" value="1"/>
</dbReference>
<dbReference type="InterPro" id="IPR000794">
    <property type="entry name" value="Beta-ketoacyl_synthase"/>
</dbReference>
<dbReference type="NCBIfam" id="TIGR03150">
    <property type="entry name" value="fabF"/>
    <property type="match status" value="1"/>
</dbReference>
<comment type="catalytic activity">
    <reaction evidence="12 14">
        <text>(9Z)-hexadecenoyl-[ACP] + malonyl-[ACP] + H(+) = 3-oxo-(11Z)-octadecenoyl-[ACP] + holo-[ACP] + CO2</text>
        <dbReference type="Rhea" id="RHEA:55040"/>
        <dbReference type="Rhea" id="RHEA-COMP:9623"/>
        <dbReference type="Rhea" id="RHEA-COMP:9685"/>
        <dbReference type="Rhea" id="RHEA-COMP:10800"/>
        <dbReference type="Rhea" id="RHEA-COMP:14074"/>
        <dbReference type="ChEBI" id="CHEBI:15378"/>
        <dbReference type="ChEBI" id="CHEBI:16526"/>
        <dbReference type="ChEBI" id="CHEBI:64479"/>
        <dbReference type="ChEBI" id="CHEBI:78449"/>
        <dbReference type="ChEBI" id="CHEBI:83989"/>
        <dbReference type="ChEBI" id="CHEBI:138538"/>
        <dbReference type="EC" id="2.3.1.179"/>
    </reaction>
</comment>